<evidence type="ECO:0000259" key="12">
    <source>
        <dbReference type="Pfam" id="PF01467"/>
    </source>
</evidence>
<dbReference type="GO" id="GO:0004306">
    <property type="term" value="F:ethanolamine-phosphate cytidylyltransferase activity"/>
    <property type="evidence" value="ECO:0007669"/>
    <property type="project" value="UniProtKB-EC"/>
</dbReference>
<keyword evidence="4 13" id="KW-0808">Transferase</keyword>
<evidence type="ECO:0000256" key="10">
    <source>
        <dbReference type="ARBA" id="ARBA00024221"/>
    </source>
</evidence>
<evidence type="ECO:0000256" key="2">
    <source>
        <dbReference type="ARBA" id="ARBA00010101"/>
    </source>
</evidence>
<comment type="pathway">
    <text evidence="9">Phospholipid metabolism; phosphatidylethanolamine biosynthesis; phosphatidylethanolamine from ethanolamine: step 2/3.</text>
</comment>
<dbReference type="SUPFAM" id="SSF52374">
    <property type="entry name" value="Nucleotidylyl transferase"/>
    <property type="match status" value="2"/>
</dbReference>
<feature type="domain" description="Cytidyltransferase-like" evidence="12">
    <location>
        <begin position="11"/>
        <end position="134"/>
    </location>
</feature>
<name>A0A1E3PD84_9ASCO</name>
<dbReference type="GO" id="GO:0005737">
    <property type="term" value="C:cytoplasm"/>
    <property type="evidence" value="ECO:0007669"/>
    <property type="project" value="TreeGrafter"/>
</dbReference>
<gene>
    <name evidence="13" type="ORF">NADFUDRAFT_48208</name>
</gene>
<accession>A0A1E3PD84</accession>
<dbReference type="PANTHER" id="PTHR45780:SF2">
    <property type="entry name" value="ETHANOLAMINE-PHOSPHATE CYTIDYLYLTRANSFERASE"/>
    <property type="match status" value="1"/>
</dbReference>
<comment type="similarity">
    <text evidence="2">Belongs to the cytidylyltransferase family.</text>
</comment>
<keyword evidence="3" id="KW-0444">Lipid biosynthesis</keyword>
<feature type="domain" description="Cytidyltransferase-like" evidence="12">
    <location>
        <begin position="214"/>
        <end position="347"/>
    </location>
</feature>
<dbReference type="InterPro" id="IPR044608">
    <property type="entry name" value="Ect1/PCYT2"/>
</dbReference>
<dbReference type="CDD" id="cd02174">
    <property type="entry name" value="CCT"/>
    <property type="match status" value="1"/>
</dbReference>
<evidence type="ECO:0000313" key="14">
    <source>
        <dbReference type="Proteomes" id="UP000095009"/>
    </source>
</evidence>
<dbReference type="STRING" id="857566.A0A1E3PD84"/>
<protein>
    <recommendedName>
        <fullName evidence="10">ethanolamine-phosphate cytidylyltransferase</fullName>
        <ecNumber evidence="10">2.7.7.14</ecNumber>
    </recommendedName>
    <alternativeName>
        <fullName evidence="11">CTP:phosphoethanolamine cytidylyltransferase</fullName>
    </alternativeName>
</protein>
<organism evidence="13 14">
    <name type="scientific">Nadsonia fulvescens var. elongata DSM 6958</name>
    <dbReference type="NCBI Taxonomy" id="857566"/>
    <lineage>
        <taxon>Eukaryota</taxon>
        <taxon>Fungi</taxon>
        <taxon>Dikarya</taxon>
        <taxon>Ascomycota</taxon>
        <taxon>Saccharomycotina</taxon>
        <taxon>Dipodascomycetes</taxon>
        <taxon>Dipodascales</taxon>
        <taxon>Dipodascales incertae sedis</taxon>
        <taxon>Nadsonia</taxon>
    </lineage>
</organism>
<keyword evidence="6" id="KW-0443">Lipid metabolism</keyword>
<evidence type="ECO:0000256" key="1">
    <source>
        <dbReference type="ARBA" id="ARBA00005189"/>
    </source>
</evidence>
<dbReference type="Gene3D" id="3.40.50.620">
    <property type="entry name" value="HUPs"/>
    <property type="match status" value="2"/>
</dbReference>
<evidence type="ECO:0000256" key="6">
    <source>
        <dbReference type="ARBA" id="ARBA00023098"/>
    </source>
</evidence>
<dbReference type="InterPro" id="IPR014729">
    <property type="entry name" value="Rossmann-like_a/b/a_fold"/>
</dbReference>
<evidence type="ECO:0000256" key="11">
    <source>
        <dbReference type="ARBA" id="ARBA00031473"/>
    </source>
</evidence>
<evidence type="ECO:0000313" key="13">
    <source>
        <dbReference type="EMBL" id="ODQ63331.1"/>
    </source>
</evidence>
<dbReference type="AlphaFoldDB" id="A0A1E3PD84"/>
<comment type="pathway">
    <text evidence="1">Lipid metabolism.</text>
</comment>
<keyword evidence="5" id="KW-0548">Nucleotidyltransferase</keyword>
<dbReference type="OrthoDB" id="40021at2759"/>
<reference evidence="13 14" key="1">
    <citation type="journal article" date="2016" name="Proc. Natl. Acad. Sci. U.S.A.">
        <title>Comparative genomics of biotechnologically important yeasts.</title>
        <authorList>
            <person name="Riley R."/>
            <person name="Haridas S."/>
            <person name="Wolfe K.H."/>
            <person name="Lopes M.R."/>
            <person name="Hittinger C.T."/>
            <person name="Goeker M."/>
            <person name="Salamov A.A."/>
            <person name="Wisecaver J.H."/>
            <person name="Long T.M."/>
            <person name="Calvey C.H."/>
            <person name="Aerts A.L."/>
            <person name="Barry K.W."/>
            <person name="Choi C."/>
            <person name="Clum A."/>
            <person name="Coughlan A.Y."/>
            <person name="Deshpande S."/>
            <person name="Douglass A.P."/>
            <person name="Hanson S.J."/>
            <person name="Klenk H.-P."/>
            <person name="LaButti K.M."/>
            <person name="Lapidus A."/>
            <person name="Lindquist E.A."/>
            <person name="Lipzen A.M."/>
            <person name="Meier-Kolthoff J.P."/>
            <person name="Ohm R.A."/>
            <person name="Otillar R.P."/>
            <person name="Pangilinan J.L."/>
            <person name="Peng Y."/>
            <person name="Rokas A."/>
            <person name="Rosa C.A."/>
            <person name="Scheuner C."/>
            <person name="Sibirny A.A."/>
            <person name="Slot J.C."/>
            <person name="Stielow J.B."/>
            <person name="Sun H."/>
            <person name="Kurtzman C.P."/>
            <person name="Blackwell M."/>
            <person name="Grigoriev I.V."/>
            <person name="Jeffries T.W."/>
        </authorList>
    </citation>
    <scope>NUCLEOTIDE SEQUENCE [LARGE SCALE GENOMIC DNA]</scope>
    <source>
        <strain evidence="13 14">DSM 6958</strain>
    </source>
</reference>
<dbReference type="InterPro" id="IPR041723">
    <property type="entry name" value="CCT"/>
</dbReference>
<dbReference type="NCBIfam" id="TIGR00125">
    <property type="entry name" value="cyt_tran_rel"/>
    <property type="match status" value="2"/>
</dbReference>
<dbReference type="Pfam" id="PF01467">
    <property type="entry name" value="CTP_transf_like"/>
    <property type="match status" value="2"/>
</dbReference>
<evidence type="ECO:0000256" key="3">
    <source>
        <dbReference type="ARBA" id="ARBA00022516"/>
    </source>
</evidence>
<proteinExistence type="inferred from homology"/>
<keyword evidence="14" id="KW-1185">Reference proteome</keyword>
<keyword evidence="8" id="KW-1208">Phospholipid metabolism</keyword>
<evidence type="ECO:0000256" key="9">
    <source>
        <dbReference type="ARBA" id="ARBA00024191"/>
    </source>
</evidence>
<evidence type="ECO:0000256" key="8">
    <source>
        <dbReference type="ARBA" id="ARBA00023264"/>
    </source>
</evidence>
<dbReference type="UniPathway" id="UPA00558">
    <property type="reaction ID" value="UER00742"/>
</dbReference>
<dbReference type="Proteomes" id="UP000095009">
    <property type="component" value="Unassembled WGS sequence"/>
</dbReference>
<sequence>MVEITADKLWIDGCFDFAHHGHAGAMLQARRLGNELYVGIHSDADIAANKGPTVMSLEERVLAVTGCKWSTTPVPGAPYVTQPAVMDQYGCQFVVHGDDITTDADGNDCYQEVKDLGRFVVVKRTPNISTTDLVGRMLLLTKTHHIPGFSSKQPHPLLTEEAIDKFAQYASAADGKQAHSAVYIYDNSKVKQIVSPSLAISTSLQNPTQRIFYVDGGFDLFFMGHIECLRLVHEAAQKENALIVVAIHDDYTVNQYKKLNYPIMNLQERALCVLQCKYVDTVILGAPYVPTKEFLDLLPFKVTDVFHGPTEVASAGTEDPYKDIKDMGIYRLVGEHKYKDVSTATIVDRVLKNREVFEARQRKKGWKSEREKVLELAEKNSR</sequence>
<dbReference type="EC" id="2.7.7.14" evidence="10"/>
<dbReference type="InterPro" id="IPR004821">
    <property type="entry name" value="Cyt_trans-like"/>
</dbReference>
<keyword evidence="7" id="KW-0594">Phospholipid biosynthesis</keyword>
<dbReference type="CDD" id="cd02173">
    <property type="entry name" value="ECT"/>
    <property type="match status" value="1"/>
</dbReference>
<dbReference type="EMBL" id="KV454415">
    <property type="protein sequence ID" value="ODQ63331.1"/>
    <property type="molecule type" value="Genomic_DNA"/>
</dbReference>
<dbReference type="PANTHER" id="PTHR45780">
    <property type="entry name" value="ETHANOLAMINE-PHOSPHATE CYTIDYLYLTRANSFERASE"/>
    <property type="match status" value="1"/>
</dbReference>
<evidence type="ECO:0000256" key="5">
    <source>
        <dbReference type="ARBA" id="ARBA00022695"/>
    </source>
</evidence>
<evidence type="ECO:0000256" key="4">
    <source>
        <dbReference type="ARBA" id="ARBA00022679"/>
    </source>
</evidence>
<dbReference type="GO" id="GO:0006646">
    <property type="term" value="P:phosphatidylethanolamine biosynthetic process"/>
    <property type="evidence" value="ECO:0007669"/>
    <property type="project" value="UniProtKB-UniPathway"/>
</dbReference>
<evidence type="ECO:0000256" key="7">
    <source>
        <dbReference type="ARBA" id="ARBA00023209"/>
    </source>
</evidence>